<organism evidence="1 2">
    <name type="scientific">Apostasia shenzhenica</name>
    <dbReference type="NCBI Taxonomy" id="1088818"/>
    <lineage>
        <taxon>Eukaryota</taxon>
        <taxon>Viridiplantae</taxon>
        <taxon>Streptophyta</taxon>
        <taxon>Embryophyta</taxon>
        <taxon>Tracheophyta</taxon>
        <taxon>Spermatophyta</taxon>
        <taxon>Magnoliopsida</taxon>
        <taxon>Liliopsida</taxon>
        <taxon>Asparagales</taxon>
        <taxon>Orchidaceae</taxon>
        <taxon>Apostasioideae</taxon>
        <taxon>Apostasia</taxon>
    </lineage>
</organism>
<accession>A0A2I0APD3</accession>
<sequence>MKQEASFGLFKRKLCCVEIHTQHLDPICRMMTWNLQGARVDDENAAGARQRTWAALIED</sequence>
<proteinExistence type="predicted"/>
<name>A0A2I0APD3_9ASPA</name>
<reference evidence="1 2" key="1">
    <citation type="journal article" date="2017" name="Nature">
        <title>The Apostasia genome and the evolution of orchids.</title>
        <authorList>
            <person name="Zhang G.Q."/>
            <person name="Liu K.W."/>
            <person name="Li Z."/>
            <person name="Lohaus R."/>
            <person name="Hsiao Y.Y."/>
            <person name="Niu S.C."/>
            <person name="Wang J.Y."/>
            <person name="Lin Y.C."/>
            <person name="Xu Q."/>
            <person name="Chen L.J."/>
            <person name="Yoshida K."/>
            <person name="Fujiwara S."/>
            <person name="Wang Z.W."/>
            <person name="Zhang Y.Q."/>
            <person name="Mitsuda N."/>
            <person name="Wang M."/>
            <person name="Liu G.H."/>
            <person name="Pecoraro L."/>
            <person name="Huang H.X."/>
            <person name="Xiao X.J."/>
            <person name="Lin M."/>
            <person name="Wu X.Y."/>
            <person name="Wu W.L."/>
            <person name="Chen Y.Y."/>
            <person name="Chang S.B."/>
            <person name="Sakamoto S."/>
            <person name="Ohme-Takagi M."/>
            <person name="Yagi M."/>
            <person name="Zeng S.J."/>
            <person name="Shen C.Y."/>
            <person name="Yeh C.M."/>
            <person name="Luo Y.B."/>
            <person name="Tsai W.C."/>
            <person name="Van de Peer Y."/>
            <person name="Liu Z.J."/>
        </authorList>
    </citation>
    <scope>NUCLEOTIDE SEQUENCE [LARGE SCALE GENOMIC DNA]</scope>
    <source>
        <strain evidence="2">cv. Shenzhen</strain>
        <tissue evidence="1">Stem</tissue>
    </source>
</reference>
<gene>
    <name evidence="1" type="ORF">AXF42_Ash013598</name>
</gene>
<dbReference type="Proteomes" id="UP000236161">
    <property type="component" value="Unassembled WGS sequence"/>
</dbReference>
<protein>
    <submittedName>
        <fullName evidence="1">Uncharacterized protein</fullName>
    </submittedName>
</protein>
<dbReference type="AlphaFoldDB" id="A0A2I0APD3"/>
<evidence type="ECO:0000313" key="1">
    <source>
        <dbReference type="EMBL" id="PKA57410.1"/>
    </source>
</evidence>
<dbReference type="EMBL" id="KZ451968">
    <property type="protein sequence ID" value="PKA57410.1"/>
    <property type="molecule type" value="Genomic_DNA"/>
</dbReference>
<evidence type="ECO:0000313" key="2">
    <source>
        <dbReference type="Proteomes" id="UP000236161"/>
    </source>
</evidence>
<keyword evidence="2" id="KW-1185">Reference proteome</keyword>